<proteinExistence type="predicted"/>
<keyword evidence="1" id="KW-1133">Transmembrane helix</keyword>
<evidence type="ECO:0000256" key="1">
    <source>
        <dbReference type="SAM" id="Phobius"/>
    </source>
</evidence>
<feature type="transmembrane region" description="Helical" evidence="1">
    <location>
        <begin position="52"/>
        <end position="76"/>
    </location>
</feature>
<evidence type="ECO:0000313" key="3">
    <source>
        <dbReference type="Proteomes" id="UP000198379"/>
    </source>
</evidence>
<gene>
    <name evidence="2" type="ORF">SAMN06265376_101500</name>
</gene>
<name>A0A238VYA6_9FLAO</name>
<feature type="transmembrane region" description="Helical" evidence="1">
    <location>
        <begin position="12"/>
        <end position="31"/>
    </location>
</feature>
<dbReference type="EMBL" id="FZNY01000001">
    <property type="protein sequence ID" value="SNR39218.1"/>
    <property type="molecule type" value="Genomic_DNA"/>
</dbReference>
<evidence type="ECO:0000313" key="2">
    <source>
        <dbReference type="EMBL" id="SNR39218.1"/>
    </source>
</evidence>
<organism evidence="2 3">
    <name type="scientific">Dokdonia pacifica</name>
    <dbReference type="NCBI Taxonomy" id="1627892"/>
    <lineage>
        <taxon>Bacteria</taxon>
        <taxon>Pseudomonadati</taxon>
        <taxon>Bacteroidota</taxon>
        <taxon>Flavobacteriia</taxon>
        <taxon>Flavobacteriales</taxon>
        <taxon>Flavobacteriaceae</taxon>
        <taxon>Dokdonia</taxon>
    </lineage>
</organism>
<dbReference type="AlphaFoldDB" id="A0A238VYA6"/>
<keyword evidence="1" id="KW-0472">Membrane</keyword>
<reference evidence="2 3" key="1">
    <citation type="submission" date="2017-06" db="EMBL/GenBank/DDBJ databases">
        <authorList>
            <person name="Kim H.J."/>
            <person name="Triplett B.A."/>
        </authorList>
    </citation>
    <scope>NUCLEOTIDE SEQUENCE [LARGE SCALE GENOMIC DNA]</scope>
    <source>
        <strain evidence="2 3">DSM 25597</strain>
    </source>
</reference>
<dbReference type="Proteomes" id="UP000198379">
    <property type="component" value="Unassembled WGS sequence"/>
</dbReference>
<dbReference type="RefSeq" id="WP_089369837.1">
    <property type="nucleotide sequence ID" value="NZ_BMEP01000002.1"/>
</dbReference>
<accession>A0A238VYA6</accession>
<protein>
    <submittedName>
        <fullName evidence="2">Uncharacterized protein</fullName>
    </submittedName>
</protein>
<keyword evidence="1" id="KW-0812">Transmembrane</keyword>
<keyword evidence="3" id="KW-1185">Reference proteome</keyword>
<sequence length="78" mass="8855">MDQIITDVRVSTASIIGFFVIVIVGGFFLHLALSKTEMYKKKVKAKGTLTKFLYFGIFLMILYIVLLIIFGAISLMRF</sequence>